<gene>
    <name evidence="2" type="ORF">Bxe_C0889</name>
</gene>
<dbReference type="EMBL" id="CP000272">
    <property type="protein sequence ID" value="ABE36764.1"/>
    <property type="molecule type" value="Genomic_DNA"/>
</dbReference>
<dbReference type="Pfam" id="PF00378">
    <property type="entry name" value="ECH_1"/>
    <property type="match status" value="1"/>
</dbReference>
<dbReference type="SUPFAM" id="SSF52096">
    <property type="entry name" value="ClpP/crotonase"/>
    <property type="match status" value="1"/>
</dbReference>
<dbReference type="Gene3D" id="1.10.12.10">
    <property type="entry name" value="Lyase 2-enoyl-coa Hydratase, Chain A, domain 2"/>
    <property type="match status" value="1"/>
</dbReference>
<organism evidence="2 3">
    <name type="scientific">Paraburkholderia xenovorans (strain LB400)</name>
    <dbReference type="NCBI Taxonomy" id="266265"/>
    <lineage>
        <taxon>Bacteria</taxon>
        <taxon>Pseudomonadati</taxon>
        <taxon>Pseudomonadota</taxon>
        <taxon>Betaproteobacteria</taxon>
        <taxon>Burkholderiales</taxon>
        <taxon>Burkholderiaceae</taxon>
        <taxon>Paraburkholderia</taxon>
    </lineage>
</organism>
<dbReference type="Gene3D" id="3.90.226.10">
    <property type="entry name" value="2-enoyl-CoA Hydratase, Chain A, domain 1"/>
    <property type="match status" value="1"/>
</dbReference>
<dbReference type="Proteomes" id="UP000001817">
    <property type="component" value="Chromosome 3"/>
</dbReference>
<dbReference type="PANTHER" id="PTHR42964">
    <property type="entry name" value="ENOYL-COA HYDRATASE"/>
    <property type="match status" value="1"/>
</dbReference>
<dbReference type="AlphaFoldDB" id="Q13GM5"/>
<evidence type="ECO:0000256" key="1">
    <source>
        <dbReference type="ARBA" id="ARBA00005254"/>
    </source>
</evidence>
<keyword evidence="3" id="KW-1185">Reference proteome</keyword>
<name>Q13GM5_PARXL</name>
<accession>Q13GM5</accession>
<evidence type="ECO:0000313" key="3">
    <source>
        <dbReference type="Proteomes" id="UP000001817"/>
    </source>
</evidence>
<sequence>MEIPVTEKNTFDDNFATLDCVVDETGVARVTLNRPDVHNAFNEAMIEELTRCFLQLGSHDGVRVIVLASAGNVFCAGADLNWMKRASANRADANIQDARRFASMMQALHACSRPIVARVQGGAFGGGVGLICVCDIVVASEQARFAVTEARFGILPAVIGPYLIEAVGVRQARRLALTASLIDAAEARDLGLVHYVTTSEGLDGQVQKVVSGLTGNGPTALQEIKTLFGDIAGRPIDGNVTDLTAATIARVRSTEEAKEGFSAFFDKRPAAWSVK</sequence>
<dbReference type="KEGG" id="bxb:DR64_7561"/>
<dbReference type="InterPro" id="IPR029045">
    <property type="entry name" value="ClpP/crotonase-like_dom_sf"/>
</dbReference>
<dbReference type="STRING" id="266265.Bxe_C0889"/>
<dbReference type="eggNOG" id="COG1024">
    <property type="taxonomic scope" value="Bacteria"/>
</dbReference>
<dbReference type="RefSeq" id="WP_011494011.1">
    <property type="nucleotide sequence ID" value="NC_007953.1"/>
</dbReference>
<evidence type="ECO:0000313" key="2">
    <source>
        <dbReference type="EMBL" id="ABE36764.1"/>
    </source>
</evidence>
<dbReference type="PATRIC" id="fig|266265.5.peg.8652"/>
<dbReference type="EC" id="4.2.1.17" evidence="2"/>
<proteinExistence type="inferred from homology"/>
<comment type="similarity">
    <text evidence="1">Belongs to the enoyl-CoA hydratase/isomerase family.</text>
</comment>
<dbReference type="CDD" id="cd06558">
    <property type="entry name" value="crotonase-like"/>
    <property type="match status" value="1"/>
</dbReference>
<dbReference type="InterPro" id="IPR001753">
    <property type="entry name" value="Enoyl-CoA_hydra/iso"/>
</dbReference>
<dbReference type="InterPro" id="IPR014748">
    <property type="entry name" value="Enoyl-CoA_hydra_C"/>
</dbReference>
<dbReference type="PANTHER" id="PTHR42964:SF1">
    <property type="entry name" value="POLYKETIDE BIOSYNTHESIS ENOYL-COA HYDRATASE PKSH-RELATED"/>
    <property type="match status" value="1"/>
</dbReference>
<protein>
    <submittedName>
        <fullName evidence="2">Enoyl-CoA hydratase/isomerase</fullName>
        <ecNumber evidence="2">4.2.1.17</ecNumber>
    </submittedName>
</protein>
<dbReference type="OrthoDB" id="9807606at2"/>
<dbReference type="InterPro" id="IPR051683">
    <property type="entry name" value="Enoyl-CoA_Hydratase/Isomerase"/>
</dbReference>
<reference evidence="2 3" key="1">
    <citation type="journal article" date="2006" name="Proc. Natl. Acad. Sci. U.S.A.">
        <title>Burkholderia xenovorans LB400 harbors a multi-replicon, 9.73-Mbp genome shaped for versatility.</title>
        <authorList>
            <person name="Chain P.S."/>
            <person name="Denef V.J."/>
            <person name="Konstantinidis K.T."/>
            <person name="Vergez L.M."/>
            <person name="Agullo L."/>
            <person name="Reyes V.L."/>
            <person name="Hauser L."/>
            <person name="Cordova M."/>
            <person name="Gomez L."/>
            <person name="Gonzalez M."/>
            <person name="Land M."/>
            <person name="Lao V."/>
            <person name="Larimer F."/>
            <person name="LiPuma J.J."/>
            <person name="Mahenthiralingam E."/>
            <person name="Malfatti S.A."/>
            <person name="Marx C.J."/>
            <person name="Parnell J.J."/>
            <person name="Ramette A."/>
            <person name="Richardson P."/>
            <person name="Seeger M."/>
            <person name="Smith D."/>
            <person name="Spilker T."/>
            <person name="Sul W.J."/>
            <person name="Tsoi T.V."/>
            <person name="Ulrich L.E."/>
            <person name="Zhulin I.B."/>
            <person name="Tiedje J.M."/>
        </authorList>
    </citation>
    <scope>NUCLEOTIDE SEQUENCE [LARGE SCALE GENOMIC DNA]</scope>
    <source>
        <strain evidence="2 3">LB400</strain>
    </source>
</reference>
<keyword evidence="2" id="KW-0456">Lyase</keyword>
<dbReference type="KEGG" id="bxe:Bxe_C0889"/>
<dbReference type="GO" id="GO:0004300">
    <property type="term" value="F:enoyl-CoA hydratase activity"/>
    <property type="evidence" value="ECO:0007669"/>
    <property type="project" value="UniProtKB-EC"/>
</dbReference>